<reference evidence="1" key="1">
    <citation type="submission" date="2014-09" db="EMBL/GenBank/DDBJ databases">
        <authorList>
            <person name="Magalhaes I.L.F."/>
            <person name="Oliveira U."/>
            <person name="Santos F.R."/>
            <person name="Vidigal T.H.D.A."/>
            <person name="Brescovit A.D."/>
            <person name="Santos A.J."/>
        </authorList>
    </citation>
    <scope>NUCLEOTIDE SEQUENCE</scope>
    <source>
        <tissue evidence="1">Shoot tissue taken approximately 20 cm above the soil surface</tissue>
    </source>
</reference>
<protein>
    <submittedName>
        <fullName evidence="1">Uncharacterized protein</fullName>
    </submittedName>
</protein>
<proteinExistence type="predicted"/>
<dbReference type="AlphaFoldDB" id="A0A0A9FAR3"/>
<accession>A0A0A9FAR3</accession>
<dbReference type="EMBL" id="GBRH01192528">
    <property type="protein sequence ID" value="JAE05368.1"/>
    <property type="molecule type" value="Transcribed_RNA"/>
</dbReference>
<sequence length="71" mass="7405">MLRPNLGAEEVWSVLASTWSLVSAVPGAASEFSSEVSPAGDGFWSSTVTSVPTVAADKVIGLWAEDQLLLL</sequence>
<name>A0A0A9FAR3_ARUDO</name>
<organism evidence="1">
    <name type="scientific">Arundo donax</name>
    <name type="common">Giant reed</name>
    <name type="synonym">Donax arundinaceus</name>
    <dbReference type="NCBI Taxonomy" id="35708"/>
    <lineage>
        <taxon>Eukaryota</taxon>
        <taxon>Viridiplantae</taxon>
        <taxon>Streptophyta</taxon>
        <taxon>Embryophyta</taxon>
        <taxon>Tracheophyta</taxon>
        <taxon>Spermatophyta</taxon>
        <taxon>Magnoliopsida</taxon>
        <taxon>Liliopsida</taxon>
        <taxon>Poales</taxon>
        <taxon>Poaceae</taxon>
        <taxon>PACMAD clade</taxon>
        <taxon>Arundinoideae</taxon>
        <taxon>Arundineae</taxon>
        <taxon>Arundo</taxon>
    </lineage>
</organism>
<reference evidence="1" key="2">
    <citation type="journal article" date="2015" name="Data Brief">
        <title>Shoot transcriptome of the giant reed, Arundo donax.</title>
        <authorList>
            <person name="Barrero R.A."/>
            <person name="Guerrero F.D."/>
            <person name="Moolhuijzen P."/>
            <person name="Goolsby J.A."/>
            <person name="Tidwell J."/>
            <person name="Bellgard S.E."/>
            <person name="Bellgard M.I."/>
        </authorList>
    </citation>
    <scope>NUCLEOTIDE SEQUENCE</scope>
    <source>
        <tissue evidence="1">Shoot tissue taken approximately 20 cm above the soil surface</tissue>
    </source>
</reference>
<evidence type="ECO:0000313" key="1">
    <source>
        <dbReference type="EMBL" id="JAE05368.1"/>
    </source>
</evidence>